<evidence type="ECO:0000313" key="10">
    <source>
        <dbReference type="Proteomes" id="UP001223646"/>
    </source>
</evidence>
<dbReference type="PANTHER" id="PTHR30472">
    <property type="entry name" value="FERRIC ENTEROBACTIN TRANSPORT SYSTEM PERMEASE PROTEIN"/>
    <property type="match status" value="1"/>
</dbReference>
<dbReference type="RefSeq" id="WP_284827129.1">
    <property type="nucleotide sequence ID" value="NZ_JASOOY020000002.1"/>
</dbReference>
<evidence type="ECO:0000313" key="9">
    <source>
        <dbReference type="EMBL" id="MEO3716075.1"/>
    </source>
</evidence>
<comment type="caution">
    <text evidence="9">The sequence shown here is derived from an EMBL/GenBank/DDBJ whole genome shotgun (WGS) entry which is preliminary data.</text>
</comment>
<keyword evidence="4" id="KW-1003">Cell membrane</keyword>
<comment type="subcellular location">
    <subcellularLocation>
        <location evidence="1">Cell membrane</location>
        <topology evidence="1">Multi-pass membrane protein</topology>
    </subcellularLocation>
</comment>
<feature type="transmembrane region" description="Helical" evidence="8">
    <location>
        <begin position="93"/>
        <end position="114"/>
    </location>
</feature>
<dbReference type="CDD" id="cd06550">
    <property type="entry name" value="TM_ABC_iron-siderophores_like"/>
    <property type="match status" value="1"/>
</dbReference>
<keyword evidence="3" id="KW-0813">Transport</keyword>
<dbReference type="AlphaFoldDB" id="A0AAW9SSF9"/>
<accession>A0AAW9SSF9</accession>
<feature type="transmembrane region" description="Helical" evidence="8">
    <location>
        <begin position="312"/>
        <end position="330"/>
    </location>
</feature>
<dbReference type="InterPro" id="IPR000522">
    <property type="entry name" value="ABC_transptr_permease_BtuC"/>
</dbReference>
<keyword evidence="5 8" id="KW-0812">Transmembrane</keyword>
<evidence type="ECO:0000256" key="3">
    <source>
        <dbReference type="ARBA" id="ARBA00022448"/>
    </source>
</evidence>
<reference evidence="9" key="2">
    <citation type="submission" date="2024-05" db="EMBL/GenBank/DDBJ databases">
        <authorList>
            <person name="Wolfe A."/>
        </authorList>
    </citation>
    <scope>NUCLEOTIDE SEQUENCE</scope>
    <source>
        <strain evidence="9">UMB1064</strain>
    </source>
</reference>
<dbReference type="GO" id="GO:0005886">
    <property type="term" value="C:plasma membrane"/>
    <property type="evidence" value="ECO:0007669"/>
    <property type="project" value="UniProtKB-SubCell"/>
</dbReference>
<reference evidence="9" key="1">
    <citation type="submission" date="2023-05" db="EMBL/GenBank/DDBJ databases">
        <authorList>
            <person name="Du J."/>
        </authorList>
    </citation>
    <scope>NUCLEOTIDE SEQUENCE</scope>
    <source>
        <strain evidence="9">UMB1064</strain>
    </source>
</reference>
<feature type="transmembrane region" description="Helical" evidence="8">
    <location>
        <begin position="226"/>
        <end position="249"/>
    </location>
</feature>
<name>A0AAW9SSF9_CORAY</name>
<keyword evidence="7 8" id="KW-0472">Membrane</keyword>
<evidence type="ECO:0000256" key="6">
    <source>
        <dbReference type="ARBA" id="ARBA00022989"/>
    </source>
</evidence>
<evidence type="ECO:0000256" key="1">
    <source>
        <dbReference type="ARBA" id="ARBA00004651"/>
    </source>
</evidence>
<gene>
    <name evidence="9" type="ORF">QP460_000505</name>
</gene>
<sequence>MKTIVDRASLPRTRNQKLRARLFGFLFFLAVPATILLAISIGPAGTGFSNGIVALLTPLINTLSDDLPALNHLLPEISPATQSLVWSIRLPRVLLAGLVGASLAVAGATMQAVFRNPLAEPGVTGVSSGAAVVAVILIVTGVAAKAPWVLSAGAFIGALLAVIFVQIVAGLNGGSGATLLLVGIALNAFLGAVIAATIANAPHSDDAQQAMFWLNGDLTAANWQDIALAVGPITVGTVILMMLIPELNLLLLGEEQAAATGMRTVWIRQLLLALAALVTAAGVAVTGVISFVGLVVPHLIRLAIGPDHRSLLPISMCLGAVFLILADLVARSLFSPVALQTGTVTAFLGAPALLALILRQGGRQP</sequence>
<dbReference type="PANTHER" id="PTHR30472:SF25">
    <property type="entry name" value="ABC TRANSPORTER PERMEASE PROTEIN MJ0876-RELATED"/>
    <property type="match status" value="1"/>
</dbReference>
<evidence type="ECO:0000256" key="8">
    <source>
        <dbReference type="SAM" id="Phobius"/>
    </source>
</evidence>
<dbReference type="GO" id="GO:0022857">
    <property type="term" value="F:transmembrane transporter activity"/>
    <property type="evidence" value="ECO:0007669"/>
    <property type="project" value="InterPro"/>
</dbReference>
<keyword evidence="6 8" id="KW-1133">Transmembrane helix</keyword>
<feature type="transmembrane region" description="Helical" evidence="8">
    <location>
        <begin position="178"/>
        <end position="199"/>
    </location>
</feature>
<dbReference type="EMBL" id="JASOOY020000002">
    <property type="protein sequence ID" value="MEO3716075.1"/>
    <property type="molecule type" value="Genomic_DNA"/>
</dbReference>
<evidence type="ECO:0000256" key="7">
    <source>
        <dbReference type="ARBA" id="ARBA00023136"/>
    </source>
</evidence>
<proteinExistence type="inferred from homology"/>
<protein>
    <submittedName>
        <fullName evidence="9">Iron ABC transporter permease</fullName>
    </submittedName>
</protein>
<evidence type="ECO:0000256" key="2">
    <source>
        <dbReference type="ARBA" id="ARBA00007935"/>
    </source>
</evidence>
<feature type="transmembrane region" description="Helical" evidence="8">
    <location>
        <begin position="126"/>
        <end position="144"/>
    </location>
</feature>
<feature type="transmembrane region" description="Helical" evidence="8">
    <location>
        <begin position="150"/>
        <end position="171"/>
    </location>
</feature>
<feature type="transmembrane region" description="Helical" evidence="8">
    <location>
        <begin position="20"/>
        <end position="41"/>
    </location>
</feature>
<organism evidence="9 10">
    <name type="scientific">Corynebacterium amycolatum</name>
    <dbReference type="NCBI Taxonomy" id="43765"/>
    <lineage>
        <taxon>Bacteria</taxon>
        <taxon>Bacillati</taxon>
        <taxon>Actinomycetota</taxon>
        <taxon>Actinomycetes</taxon>
        <taxon>Mycobacteriales</taxon>
        <taxon>Corynebacteriaceae</taxon>
        <taxon>Corynebacterium</taxon>
    </lineage>
</organism>
<feature type="transmembrane region" description="Helical" evidence="8">
    <location>
        <begin position="337"/>
        <end position="358"/>
    </location>
</feature>
<dbReference type="Gene3D" id="1.10.3470.10">
    <property type="entry name" value="ABC transporter involved in vitamin B12 uptake, BtuC"/>
    <property type="match status" value="1"/>
</dbReference>
<comment type="similarity">
    <text evidence="2">Belongs to the binding-protein-dependent transport system permease family. FecCD subfamily.</text>
</comment>
<evidence type="ECO:0000256" key="5">
    <source>
        <dbReference type="ARBA" id="ARBA00022692"/>
    </source>
</evidence>
<evidence type="ECO:0000256" key="4">
    <source>
        <dbReference type="ARBA" id="ARBA00022475"/>
    </source>
</evidence>
<dbReference type="FunFam" id="1.10.3470.10:FF:000001">
    <property type="entry name" value="Vitamin B12 ABC transporter permease BtuC"/>
    <property type="match status" value="1"/>
</dbReference>
<dbReference type="Pfam" id="PF01032">
    <property type="entry name" value="FecCD"/>
    <property type="match status" value="1"/>
</dbReference>
<dbReference type="Proteomes" id="UP001223646">
    <property type="component" value="Unassembled WGS sequence"/>
</dbReference>
<dbReference type="SUPFAM" id="SSF81345">
    <property type="entry name" value="ABC transporter involved in vitamin B12 uptake, BtuC"/>
    <property type="match status" value="1"/>
</dbReference>
<dbReference type="InterPro" id="IPR037294">
    <property type="entry name" value="ABC_BtuC-like"/>
</dbReference>
<feature type="transmembrane region" description="Helical" evidence="8">
    <location>
        <begin position="270"/>
        <end position="300"/>
    </location>
</feature>